<evidence type="ECO:0000256" key="3">
    <source>
        <dbReference type="ARBA" id="ARBA00023082"/>
    </source>
</evidence>
<feature type="domain" description="RNA polymerase sigma-70 region 2" evidence="7">
    <location>
        <begin position="17"/>
        <end position="75"/>
    </location>
</feature>
<dbReference type="InterPro" id="IPR013249">
    <property type="entry name" value="RNA_pol_sigma70_r4_t2"/>
</dbReference>
<keyword evidence="5" id="KW-0804">Transcription</keyword>
<dbReference type="InterPro" id="IPR014284">
    <property type="entry name" value="RNA_pol_sigma-70_dom"/>
</dbReference>
<proteinExistence type="inferred from homology"/>
<dbReference type="PANTHER" id="PTHR43133">
    <property type="entry name" value="RNA POLYMERASE ECF-TYPE SIGMA FACTO"/>
    <property type="match status" value="1"/>
</dbReference>
<keyword evidence="6" id="KW-0812">Transmembrane</keyword>
<dbReference type="GO" id="GO:0006352">
    <property type="term" value="P:DNA-templated transcription initiation"/>
    <property type="evidence" value="ECO:0007669"/>
    <property type="project" value="InterPro"/>
</dbReference>
<dbReference type="EMBL" id="BONG01000013">
    <property type="protein sequence ID" value="GIF89238.1"/>
    <property type="molecule type" value="Genomic_DNA"/>
</dbReference>
<dbReference type="InterPro" id="IPR039425">
    <property type="entry name" value="RNA_pol_sigma-70-like"/>
</dbReference>
<dbReference type="Pfam" id="PF04542">
    <property type="entry name" value="Sigma70_r2"/>
    <property type="match status" value="1"/>
</dbReference>
<keyword evidence="3" id="KW-0731">Sigma factor</keyword>
<organism evidence="9 10">
    <name type="scientific">Catellatospora chokoriensis</name>
    <dbReference type="NCBI Taxonomy" id="310353"/>
    <lineage>
        <taxon>Bacteria</taxon>
        <taxon>Bacillati</taxon>
        <taxon>Actinomycetota</taxon>
        <taxon>Actinomycetes</taxon>
        <taxon>Micromonosporales</taxon>
        <taxon>Micromonosporaceae</taxon>
        <taxon>Catellatospora</taxon>
    </lineage>
</organism>
<keyword evidence="4" id="KW-0238">DNA-binding</keyword>
<evidence type="ECO:0008006" key="11">
    <source>
        <dbReference type="Google" id="ProtNLM"/>
    </source>
</evidence>
<dbReference type="InterPro" id="IPR036388">
    <property type="entry name" value="WH-like_DNA-bd_sf"/>
</dbReference>
<evidence type="ECO:0000259" key="7">
    <source>
        <dbReference type="Pfam" id="PF04542"/>
    </source>
</evidence>
<dbReference type="GO" id="GO:0016987">
    <property type="term" value="F:sigma factor activity"/>
    <property type="evidence" value="ECO:0007669"/>
    <property type="project" value="UniProtKB-KW"/>
</dbReference>
<dbReference type="InterPro" id="IPR007627">
    <property type="entry name" value="RNA_pol_sigma70_r2"/>
</dbReference>
<dbReference type="Proteomes" id="UP000619293">
    <property type="component" value="Unassembled WGS sequence"/>
</dbReference>
<dbReference type="AlphaFoldDB" id="A0A8J3K2K1"/>
<evidence type="ECO:0000313" key="10">
    <source>
        <dbReference type="Proteomes" id="UP000619293"/>
    </source>
</evidence>
<keyword evidence="6" id="KW-0472">Membrane</keyword>
<name>A0A8J3K2K1_9ACTN</name>
<dbReference type="Gene3D" id="1.10.10.10">
    <property type="entry name" value="Winged helix-like DNA-binding domain superfamily/Winged helix DNA-binding domain"/>
    <property type="match status" value="1"/>
</dbReference>
<evidence type="ECO:0000256" key="4">
    <source>
        <dbReference type="ARBA" id="ARBA00023125"/>
    </source>
</evidence>
<keyword evidence="10" id="KW-1185">Reference proteome</keyword>
<accession>A0A8J3K2K1</accession>
<dbReference type="NCBIfam" id="TIGR02937">
    <property type="entry name" value="sigma70-ECF"/>
    <property type="match status" value="1"/>
</dbReference>
<evidence type="ECO:0000313" key="9">
    <source>
        <dbReference type="EMBL" id="GIF89238.1"/>
    </source>
</evidence>
<gene>
    <name evidence="9" type="ORF">Cch02nite_26820</name>
</gene>
<feature type="domain" description="RNA polymerase sigma factor 70 region 4 type 2" evidence="8">
    <location>
        <begin position="99"/>
        <end position="151"/>
    </location>
</feature>
<dbReference type="Gene3D" id="1.10.1740.10">
    <property type="match status" value="1"/>
</dbReference>
<comment type="similarity">
    <text evidence="1">Belongs to the sigma-70 factor family. ECF subfamily.</text>
</comment>
<reference evidence="9 10" key="1">
    <citation type="submission" date="2021-01" db="EMBL/GenBank/DDBJ databases">
        <title>Whole genome shotgun sequence of Catellatospora chokoriensis NBRC 107358.</title>
        <authorList>
            <person name="Komaki H."/>
            <person name="Tamura T."/>
        </authorList>
    </citation>
    <scope>NUCLEOTIDE SEQUENCE [LARGE SCALE GENOMIC DNA]</scope>
    <source>
        <strain evidence="9 10">NBRC 107358</strain>
    </source>
</reference>
<dbReference type="NCBIfam" id="TIGR02983">
    <property type="entry name" value="SigE-fam_strep"/>
    <property type="match status" value="1"/>
</dbReference>
<evidence type="ECO:0000256" key="5">
    <source>
        <dbReference type="ARBA" id="ARBA00023163"/>
    </source>
</evidence>
<dbReference type="SUPFAM" id="SSF88946">
    <property type="entry name" value="Sigma2 domain of RNA polymerase sigma factors"/>
    <property type="match status" value="1"/>
</dbReference>
<evidence type="ECO:0000259" key="8">
    <source>
        <dbReference type="Pfam" id="PF08281"/>
    </source>
</evidence>
<dbReference type="SUPFAM" id="SSF82171">
    <property type="entry name" value="DPP6 N-terminal domain-like"/>
    <property type="match status" value="1"/>
</dbReference>
<keyword evidence="6" id="KW-1133">Transmembrane helix</keyword>
<dbReference type="GO" id="GO:0003677">
    <property type="term" value="F:DNA binding"/>
    <property type="evidence" value="ECO:0007669"/>
    <property type="project" value="UniProtKB-KW"/>
</dbReference>
<evidence type="ECO:0000256" key="2">
    <source>
        <dbReference type="ARBA" id="ARBA00023015"/>
    </source>
</evidence>
<feature type="transmembrane region" description="Helical" evidence="6">
    <location>
        <begin position="183"/>
        <end position="203"/>
    </location>
</feature>
<dbReference type="SUPFAM" id="SSF88659">
    <property type="entry name" value="Sigma3 and sigma4 domains of RNA polymerase sigma factors"/>
    <property type="match status" value="1"/>
</dbReference>
<comment type="caution">
    <text evidence="9">The sequence shown here is derived from an EMBL/GenBank/DDBJ whole genome shotgun (WGS) entry which is preliminary data.</text>
</comment>
<protein>
    <recommendedName>
        <fullName evidence="11">RNA polymerase sigma-70 factor (Sigma-E family)</fullName>
    </recommendedName>
</protein>
<keyword evidence="2" id="KW-0805">Transcription regulation</keyword>
<dbReference type="InterPro" id="IPR013324">
    <property type="entry name" value="RNA_pol_sigma_r3/r4-like"/>
</dbReference>
<dbReference type="InterPro" id="IPR013325">
    <property type="entry name" value="RNA_pol_sigma_r2"/>
</dbReference>
<dbReference type="Pfam" id="PF08281">
    <property type="entry name" value="Sigma70_r4_2"/>
    <property type="match status" value="1"/>
</dbReference>
<sequence>MNRYDGFHEFVVARGGALSRTAFLLTGEHHAAEDLVQSALAKAATRWRQIMEYGQPEAYVRRTMINEQISWWRRRPAWPVADLPELPGPDEPHRIVDRVALGQALGTLTPRQRAVLVLRFYEDLSEADTAATMGCSIGTVKSQTHLALSHLRRALPLFAEEAGQYADATQAVARARQRRSRRVAAVAALALVPLALATALYVLRGGSPVPPPVLTTPSPGPSATSALAPLPSSLAGISDDIQDLPRDRAVGPVSLLVVETATPEVHTAELIAADGRRYRLSVPNDDFGVTFLLSPDGRWLAWTVREATIVRDLTGTAEHRLPGSRQVLWSPGTRWLYSEVPGGRDSYVELAGWTVHEAPAATPPRYPVAVLDDGHALAYDGPRTEARTPLKVFDPMTGAVRTRFTVDAAPWLRAGETTVAVTTPEKEQLVVVMVGTGDVGTVSVLQQRREVALLKFSLADGRVQERLDLAGHGAPGTDVVWPMCFRGGEMLWHDGVAVRVAGAEPTHRAVFTIDHRHDAYQLPGCLRTAFWR</sequence>
<evidence type="ECO:0000256" key="6">
    <source>
        <dbReference type="SAM" id="Phobius"/>
    </source>
</evidence>
<dbReference type="PANTHER" id="PTHR43133:SF50">
    <property type="entry name" value="ECF RNA POLYMERASE SIGMA FACTOR SIGM"/>
    <property type="match status" value="1"/>
</dbReference>
<dbReference type="CDD" id="cd06171">
    <property type="entry name" value="Sigma70_r4"/>
    <property type="match status" value="1"/>
</dbReference>
<dbReference type="InterPro" id="IPR014325">
    <property type="entry name" value="RNA_pol_sigma-E_actinobac"/>
</dbReference>
<evidence type="ECO:0000256" key="1">
    <source>
        <dbReference type="ARBA" id="ARBA00010641"/>
    </source>
</evidence>